<keyword evidence="1" id="KW-0227">DNA damage</keyword>
<evidence type="ECO:0000313" key="5">
    <source>
        <dbReference type="Proteomes" id="UP000626092"/>
    </source>
</evidence>
<dbReference type="GO" id="GO:0043139">
    <property type="term" value="F:5'-3' DNA helicase activity"/>
    <property type="evidence" value="ECO:0007669"/>
    <property type="project" value="UniProtKB-EC"/>
</dbReference>
<dbReference type="Pfam" id="PF14214">
    <property type="entry name" value="Helitron_like_N"/>
    <property type="match status" value="1"/>
</dbReference>
<evidence type="ECO:0000259" key="3">
    <source>
        <dbReference type="Pfam" id="PF14214"/>
    </source>
</evidence>
<organism evidence="4 5">
    <name type="scientific">Rhododendron simsii</name>
    <name type="common">Sims's rhododendron</name>
    <dbReference type="NCBI Taxonomy" id="118357"/>
    <lineage>
        <taxon>Eukaryota</taxon>
        <taxon>Viridiplantae</taxon>
        <taxon>Streptophyta</taxon>
        <taxon>Embryophyta</taxon>
        <taxon>Tracheophyta</taxon>
        <taxon>Spermatophyta</taxon>
        <taxon>Magnoliopsida</taxon>
        <taxon>eudicotyledons</taxon>
        <taxon>Gunneridae</taxon>
        <taxon>Pentapetalae</taxon>
        <taxon>asterids</taxon>
        <taxon>Ericales</taxon>
        <taxon>Ericaceae</taxon>
        <taxon>Ericoideae</taxon>
        <taxon>Rhodoreae</taxon>
        <taxon>Rhododendron</taxon>
    </lineage>
</organism>
<keyword evidence="1" id="KW-0234">DNA repair</keyword>
<evidence type="ECO:0000313" key="4">
    <source>
        <dbReference type="EMBL" id="KAF7127851.1"/>
    </source>
</evidence>
<sequence length="1083" mass="123485">MGCLEEAMDTTAIIESAQRRQMLQHPGGCSTDMPGTSLPPRIIRRTPIRIGFLEESMEITEHVESAQRQQMLQYPTGCSTPMPSTSLAPQNIRPTATDQHIEEDLCGDGESEDIPTNTVVHAESHINPCRHFLGKMDVLCRFCKALHWMDENLTKSSRKLPLFGKCCLEGKIRLPFLNRPPPLLQVLYEGNDDQSRSFRHHTRAYSAANAFTSLGATLDARVLGGKGPTSFTIYGELRHRTGSLLSLPEHDAAYAQLYVYDPDSALAIRNRRNPQLRRDVLQTIQGCLSEVNAFIGKCRQAYAILNQLALTGRHLPAHLHYSSTKDRRQFNLPTTNEVAIVIVIPEDGSKSSGMRVIILHLEGNNGLIQINECHPAYLPLHYVLLFPRGELGWEPDLKQWDVDRDQPSSERMTQMQYYSYRLFECLDEYSTILRGRKLFQEFLVDIWASTEQNRLTFHKFNQGKLHAELYQDLRDIGLGDLGPNQIGQRVVLPSSFIGSPQHMFEIFQDSMAITQYNQHPDIFLTMTANPRWPKITVALLPRQTAVDCPDLVARVFELKRRALMREIETNKVFGKKVAHVFTIEFQKRGLPHMHALLFLKGLDKIRTCAQVDNLVCAGFPYPKDDPELFEIVKCCMLHGPCGERNPQAPCMENGECTKRYPRDFVDATSMDEDGYPIYRRHKIDQVCARMRHVKYIHKYIYKGYDCATMVLGSINEIQQYLDGRYIGPPEAACRIFGHHLHEEVPTVMRLDLHLPGMHCVYFNLNETLESIRARATHQKSTLTEFFSWYASNPIACAYTYQEFPQHFVWKKTEKIWMPRITGFAIGRMYFVSHNCGEKFYMRLLLTIVKAPKSFECLRTVDNVLHDTYKSACVAKGLLEDDEEWIQCLIEVAIMKTGYQLRRLFSIIVTQCSPLQPYALWKQFSLHICDDRAYKIHMLFGISNPTEAQVEDYGVYLLNQLLQESGKTLFDFPPMPHPSGNWNAVVGNRLILEHRQLRFEDQQTNAQNQIDSLNNAQRTALSVIIGSVFGNEGTIFFVNGGARTGKTFLYNMIALKCCSLDHIVVTVASSGIASLLLSGGRMAH</sequence>
<dbReference type="EC" id="5.6.2.3" evidence="1"/>
<feature type="domain" description="Helitron helicase-like" evidence="3">
    <location>
        <begin position="417"/>
        <end position="597"/>
    </location>
</feature>
<keyword evidence="1" id="KW-0067">ATP-binding</keyword>
<keyword evidence="1" id="KW-0233">DNA recombination</keyword>
<dbReference type="OrthoDB" id="1929357at2759"/>
<feature type="domain" description="DNA helicase Pif1-like DEAD-box helicase" evidence="2">
    <location>
        <begin position="1012"/>
        <end position="1083"/>
    </location>
</feature>
<dbReference type="Proteomes" id="UP000626092">
    <property type="component" value="Unassembled WGS sequence"/>
</dbReference>
<name>A0A834GAQ4_RHOSS</name>
<gene>
    <name evidence="4" type="ORF">RHSIM_Rhsim11G0017500</name>
</gene>
<dbReference type="SUPFAM" id="SSF52540">
    <property type="entry name" value="P-loop containing nucleoside triphosphate hydrolases"/>
    <property type="match status" value="1"/>
</dbReference>
<dbReference type="InterPro" id="IPR025476">
    <property type="entry name" value="Helitron_helicase-like"/>
</dbReference>
<comment type="similarity">
    <text evidence="1">Belongs to the helicase family.</text>
</comment>
<dbReference type="PANTHER" id="PTHR45786:SF74">
    <property type="entry name" value="ATP-DEPENDENT DNA HELICASE"/>
    <property type="match status" value="1"/>
</dbReference>
<evidence type="ECO:0000256" key="1">
    <source>
        <dbReference type="RuleBase" id="RU363044"/>
    </source>
</evidence>
<accession>A0A834GAQ4</accession>
<proteinExistence type="inferred from homology"/>
<dbReference type="InterPro" id="IPR027417">
    <property type="entry name" value="P-loop_NTPase"/>
</dbReference>
<evidence type="ECO:0000259" key="2">
    <source>
        <dbReference type="Pfam" id="PF05970"/>
    </source>
</evidence>
<dbReference type="Pfam" id="PF05970">
    <property type="entry name" value="PIF1"/>
    <property type="match status" value="1"/>
</dbReference>
<comment type="caution">
    <text evidence="4">The sequence shown here is derived from an EMBL/GenBank/DDBJ whole genome shotgun (WGS) entry which is preliminary data.</text>
</comment>
<dbReference type="GO" id="GO:0016787">
    <property type="term" value="F:hydrolase activity"/>
    <property type="evidence" value="ECO:0007669"/>
    <property type="project" value="UniProtKB-KW"/>
</dbReference>
<comment type="cofactor">
    <cofactor evidence="1">
        <name>Mg(2+)</name>
        <dbReference type="ChEBI" id="CHEBI:18420"/>
    </cofactor>
</comment>
<comment type="catalytic activity">
    <reaction evidence="1">
        <text>ATP + H2O = ADP + phosphate + H(+)</text>
        <dbReference type="Rhea" id="RHEA:13065"/>
        <dbReference type="ChEBI" id="CHEBI:15377"/>
        <dbReference type="ChEBI" id="CHEBI:15378"/>
        <dbReference type="ChEBI" id="CHEBI:30616"/>
        <dbReference type="ChEBI" id="CHEBI:43474"/>
        <dbReference type="ChEBI" id="CHEBI:456216"/>
        <dbReference type="EC" id="5.6.2.3"/>
    </reaction>
</comment>
<reference evidence="4" key="1">
    <citation type="submission" date="2019-11" db="EMBL/GenBank/DDBJ databases">
        <authorList>
            <person name="Liu Y."/>
            <person name="Hou J."/>
            <person name="Li T.-Q."/>
            <person name="Guan C.-H."/>
            <person name="Wu X."/>
            <person name="Wu H.-Z."/>
            <person name="Ling F."/>
            <person name="Zhang R."/>
            <person name="Shi X.-G."/>
            <person name="Ren J.-P."/>
            <person name="Chen E.-F."/>
            <person name="Sun J.-M."/>
        </authorList>
    </citation>
    <scope>NUCLEOTIDE SEQUENCE</scope>
    <source>
        <strain evidence="4">Adult_tree_wgs_1</strain>
        <tissue evidence="4">Leaves</tissue>
    </source>
</reference>
<keyword evidence="5" id="KW-1185">Reference proteome</keyword>
<dbReference type="PANTHER" id="PTHR45786">
    <property type="entry name" value="DNA BINDING PROTEIN-LIKE"/>
    <property type="match status" value="1"/>
</dbReference>
<protein>
    <recommendedName>
        <fullName evidence="1">ATP-dependent DNA helicase</fullName>
        <ecNumber evidence="1">5.6.2.3</ecNumber>
    </recommendedName>
</protein>
<dbReference type="Gene3D" id="3.40.50.300">
    <property type="entry name" value="P-loop containing nucleotide triphosphate hydrolases"/>
    <property type="match status" value="1"/>
</dbReference>
<dbReference type="GO" id="GO:0000723">
    <property type="term" value="P:telomere maintenance"/>
    <property type="evidence" value="ECO:0007669"/>
    <property type="project" value="InterPro"/>
</dbReference>
<dbReference type="GO" id="GO:0006310">
    <property type="term" value="P:DNA recombination"/>
    <property type="evidence" value="ECO:0007669"/>
    <property type="project" value="UniProtKB-KW"/>
</dbReference>
<dbReference type="AlphaFoldDB" id="A0A834GAQ4"/>
<keyword evidence="1" id="KW-0547">Nucleotide-binding</keyword>
<dbReference type="EMBL" id="WJXA01000011">
    <property type="protein sequence ID" value="KAF7127851.1"/>
    <property type="molecule type" value="Genomic_DNA"/>
</dbReference>
<keyword evidence="1" id="KW-0378">Hydrolase</keyword>
<keyword evidence="1" id="KW-0347">Helicase</keyword>
<dbReference type="GO" id="GO:0005524">
    <property type="term" value="F:ATP binding"/>
    <property type="evidence" value="ECO:0007669"/>
    <property type="project" value="UniProtKB-KW"/>
</dbReference>
<dbReference type="GO" id="GO:0006281">
    <property type="term" value="P:DNA repair"/>
    <property type="evidence" value="ECO:0007669"/>
    <property type="project" value="UniProtKB-KW"/>
</dbReference>
<dbReference type="InterPro" id="IPR010285">
    <property type="entry name" value="DNA_helicase_pif1-like_DEAD"/>
</dbReference>